<name>A0A2A5WYT1_9GAMM</name>
<dbReference type="AlphaFoldDB" id="A0A2A5WYT1"/>
<gene>
    <name evidence="1" type="ORF">CNE99_01630</name>
</gene>
<protein>
    <submittedName>
        <fullName evidence="1">Uncharacterized protein</fullName>
    </submittedName>
</protein>
<comment type="caution">
    <text evidence="1">The sequence shown here is derived from an EMBL/GenBank/DDBJ whole genome shotgun (WGS) entry which is preliminary data.</text>
</comment>
<evidence type="ECO:0000313" key="1">
    <source>
        <dbReference type="EMBL" id="PDH41468.1"/>
    </source>
</evidence>
<organism evidence="1 2">
    <name type="scientific">OM182 bacterium MED-G24</name>
    <dbReference type="NCBI Taxonomy" id="1986255"/>
    <lineage>
        <taxon>Bacteria</taxon>
        <taxon>Pseudomonadati</taxon>
        <taxon>Pseudomonadota</taxon>
        <taxon>Gammaproteobacteria</taxon>
        <taxon>OMG group</taxon>
        <taxon>OM182 clade</taxon>
    </lineage>
</organism>
<dbReference type="EMBL" id="NTKD01000004">
    <property type="protein sequence ID" value="PDH41468.1"/>
    <property type="molecule type" value="Genomic_DNA"/>
</dbReference>
<accession>A0A2A5WYT1</accession>
<evidence type="ECO:0000313" key="2">
    <source>
        <dbReference type="Proteomes" id="UP000219327"/>
    </source>
</evidence>
<sequence>MIAVVDKKVVKHLVNTDRGLLEVPVRVSFEYDLEQGRFVTGSMERRILYNQDAALRRLPNIDAATLADDIDGVVDRMLVEHLCYSGHAGTDVDLYEEAPVCPKLEIVEGQQPPKVILR</sequence>
<reference evidence="1 2" key="1">
    <citation type="submission" date="2017-08" db="EMBL/GenBank/DDBJ databases">
        <title>Fine stratification of microbial communities through a metagenomic profile of the photic zone.</title>
        <authorList>
            <person name="Haro-Moreno J.M."/>
            <person name="Lopez-Perez M."/>
            <person name="De La Torre J."/>
            <person name="Picazo A."/>
            <person name="Camacho A."/>
            <person name="Rodriguez-Valera F."/>
        </authorList>
    </citation>
    <scope>NUCLEOTIDE SEQUENCE [LARGE SCALE GENOMIC DNA]</scope>
    <source>
        <strain evidence="1">MED-G24</strain>
    </source>
</reference>
<dbReference type="Proteomes" id="UP000219327">
    <property type="component" value="Unassembled WGS sequence"/>
</dbReference>
<proteinExistence type="predicted"/>